<dbReference type="GeneID" id="107069479"/>
<dbReference type="Proteomes" id="UP000694924">
    <property type="component" value="Unplaced"/>
</dbReference>
<evidence type="ECO:0000313" key="2">
    <source>
        <dbReference type="Proteomes" id="UP000694924"/>
    </source>
</evidence>
<accession>A0ABM1IQ20</accession>
<dbReference type="InterPro" id="IPR026983">
    <property type="entry name" value="DHC"/>
</dbReference>
<organism evidence="2 3">
    <name type="scientific">Polistes dominula</name>
    <name type="common">European paper wasp</name>
    <name type="synonym">Vespa dominula</name>
    <dbReference type="NCBI Taxonomy" id="743375"/>
    <lineage>
        <taxon>Eukaryota</taxon>
        <taxon>Metazoa</taxon>
        <taxon>Ecdysozoa</taxon>
        <taxon>Arthropoda</taxon>
        <taxon>Hexapoda</taxon>
        <taxon>Insecta</taxon>
        <taxon>Pterygota</taxon>
        <taxon>Neoptera</taxon>
        <taxon>Endopterygota</taxon>
        <taxon>Hymenoptera</taxon>
        <taxon>Apocrita</taxon>
        <taxon>Aculeata</taxon>
        <taxon>Vespoidea</taxon>
        <taxon>Vespidae</taxon>
        <taxon>Polistinae</taxon>
        <taxon>Polistini</taxon>
        <taxon>Polistes</taxon>
    </lineage>
</organism>
<evidence type="ECO:0000313" key="3">
    <source>
        <dbReference type="RefSeq" id="XP_015182307.1"/>
    </source>
</evidence>
<dbReference type="InterPro" id="IPR013594">
    <property type="entry name" value="Dynein_heavy_tail"/>
</dbReference>
<reference evidence="3" key="1">
    <citation type="submission" date="2025-08" db="UniProtKB">
        <authorList>
            <consortium name="RefSeq"/>
        </authorList>
    </citation>
    <scope>IDENTIFICATION</scope>
    <source>
        <tissue evidence="3">Whole body</tissue>
    </source>
</reference>
<keyword evidence="2" id="KW-1185">Reference proteome</keyword>
<feature type="domain" description="Dynein heavy chain tail" evidence="1">
    <location>
        <begin position="127"/>
        <end position="485"/>
    </location>
</feature>
<dbReference type="Pfam" id="PF08385">
    <property type="entry name" value="DHC_N1"/>
    <property type="match status" value="1"/>
</dbReference>
<evidence type="ECO:0000259" key="1">
    <source>
        <dbReference type="Pfam" id="PF08385"/>
    </source>
</evidence>
<proteinExistence type="predicted"/>
<protein>
    <submittedName>
        <fullName evidence="3">Dynein-1-beta heavy chain, flagellar inner arm I1 complex-like</fullName>
    </submittedName>
</protein>
<dbReference type="RefSeq" id="XP_015182307.1">
    <property type="nucleotide sequence ID" value="XM_015326821.1"/>
</dbReference>
<dbReference type="PANTHER" id="PTHR46532">
    <property type="entry name" value="MALE FERTILITY FACTOR KL5"/>
    <property type="match status" value="1"/>
</dbReference>
<dbReference type="PANTHER" id="PTHR46532:SF11">
    <property type="entry name" value="DYNEIN AXONEMAL HEAVY CHAIN 12"/>
    <property type="match status" value="1"/>
</dbReference>
<sequence length="590" mass="69330">MYFLRSPLHIYTPDNFFKTILCGNINRDKIKSIFKFLINIYAPVALNSKEWPKIIQNDLYLNLHDLLMILNDRLCKSINRTILYVPRERLPKLQGFRLFYENDSVIIDEKDSILLTQEFHIKEFIGRLEKIVRCWIKQIHTALASMTIRKNIESIMDERNHWKNVYDNLNSLNHQLSNNEVQGIIKLLRNINSSSVESFPMYINKIQEALIESSSNLIYLNILSEYCTNLFISNDLETNATKIFLLILVIWVESHFYSITNNIESLCRALSIQLISQCQCCIDLESAIKEHAESGIHMLKKSISTCEMYKKIYEKFVKKIATSVSPNKIWNIDEQLIFNNINAFIQRCHDIIEICNARIIFERCTKARTFGGAKGLEYETCCQQIENLFYDHLSKIIAIQENLLNIENTKCNIAIDKFRRATIQLENMIKNLINRIFENIKNIDEGIEAIYALERFKYRKSLKDLIHEKWEQVWKILNEEIEMCNVTKIIEIGEYHPLIKSFSNYSKERYTNKYYLKMQFTKMVNASYWLGDCVAERYILGLQVSFQRFLISCVIFEPCVSVNNIASSYLCISIGVVYFMKQKHGKLCAK</sequence>
<gene>
    <name evidence="3" type="primary">LOC107069479</name>
</gene>
<name>A0ABM1IQ20_POLDO</name>